<dbReference type="InterPro" id="IPR036291">
    <property type="entry name" value="NAD(P)-bd_dom_sf"/>
</dbReference>
<keyword evidence="2" id="KW-1185">Reference proteome</keyword>
<reference evidence="1 2" key="1">
    <citation type="journal article" date="2016" name="Front. Microbiol.">
        <title>Comprehensive Phylogenetic Analysis of Bovine Non-aureus Staphylococci Species Based on Whole-Genome Sequencing.</title>
        <authorList>
            <person name="Naushad S."/>
            <person name="Barkema H.W."/>
            <person name="Luby C."/>
            <person name="Condas L.A."/>
            <person name="Nobrega D.B."/>
            <person name="Carson D.A."/>
            <person name="De Buck J."/>
        </authorList>
    </citation>
    <scope>NUCLEOTIDE SEQUENCE [LARGE SCALE GENOMIC DNA]</scope>
    <source>
        <strain evidence="1 2">SNUC 993</strain>
    </source>
</reference>
<protein>
    <submittedName>
        <fullName evidence="1">Uncharacterized protein</fullName>
    </submittedName>
</protein>
<evidence type="ECO:0000313" key="1">
    <source>
        <dbReference type="EMBL" id="PTH12940.1"/>
    </source>
</evidence>
<sequence length="28" mass="2950">MIIFLASDEARYSTGSEFVIDGGVTATV</sequence>
<dbReference type="Proteomes" id="UP000242694">
    <property type="component" value="Unassembled WGS sequence"/>
</dbReference>
<name>A0ABX5ICG5_9STAP</name>
<organism evidence="1 2">
    <name type="scientific">Staphylococcus auricularis</name>
    <dbReference type="NCBI Taxonomy" id="29379"/>
    <lineage>
        <taxon>Bacteria</taxon>
        <taxon>Bacillati</taxon>
        <taxon>Bacillota</taxon>
        <taxon>Bacilli</taxon>
        <taxon>Bacillales</taxon>
        <taxon>Staphylococcaceae</taxon>
        <taxon>Staphylococcus</taxon>
    </lineage>
</organism>
<gene>
    <name evidence="1" type="ORF">BU607_10275</name>
</gene>
<proteinExistence type="predicted"/>
<dbReference type="SUPFAM" id="SSF51735">
    <property type="entry name" value="NAD(P)-binding Rossmann-fold domains"/>
    <property type="match status" value="1"/>
</dbReference>
<dbReference type="EMBL" id="PZDI01000074">
    <property type="protein sequence ID" value="PTH12940.1"/>
    <property type="molecule type" value="Genomic_DNA"/>
</dbReference>
<dbReference type="Gene3D" id="3.40.50.720">
    <property type="entry name" value="NAD(P)-binding Rossmann-like Domain"/>
    <property type="match status" value="1"/>
</dbReference>
<evidence type="ECO:0000313" key="2">
    <source>
        <dbReference type="Proteomes" id="UP000242694"/>
    </source>
</evidence>
<comment type="caution">
    <text evidence="1">The sequence shown here is derived from an EMBL/GenBank/DDBJ whole genome shotgun (WGS) entry which is preliminary data.</text>
</comment>
<accession>A0ABX5ICG5</accession>